<organism evidence="2 3">
    <name type="scientific">Mycoplana ramosa</name>
    <name type="common">Mycoplana bullata</name>
    <dbReference type="NCBI Taxonomy" id="40837"/>
    <lineage>
        <taxon>Bacteria</taxon>
        <taxon>Pseudomonadati</taxon>
        <taxon>Pseudomonadota</taxon>
        <taxon>Alphaproteobacteria</taxon>
        <taxon>Hyphomicrobiales</taxon>
        <taxon>Rhizobiaceae</taxon>
        <taxon>Mycoplana</taxon>
    </lineage>
</organism>
<proteinExistence type="predicted"/>
<keyword evidence="1" id="KW-0472">Membrane</keyword>
<name>A0ABW3YTV6_MYCRA</name>
<keyword evidence="1" id="KW-1133">Transmembrane helix</keyword>
<feature type="transmembrane region" description="Helical" evidence="1">
    <location>
        <begin position="6"/>
        <end position="24"/>
    </location>
</feature>
<keyword evidence="3" id="KW-1185">Reference proteome</keyword>
<dbReference type="RefSeq" id="WP_374835391.1">
    <property type="nucleotide sequence ID" value="NZ_JBHEEW010000001.1"/>
</dbReference>
<feature type="transmembrane region" description="Helical" evidence="1">
    <location>
        <begin position="63"/>
        <end position="93"/>
    </location>
</feature>
<dbReference type="EMBL" id="JBHTNF010000002">
    <property type="protein sequence ID" value="MFD1327538.1"/>
    <property type="molecule type" value="Genomic_DNA"/>
</dbReference>
<accession>A0ABW3YTV6</accession>
<gene>
    <name evidence="2" type="ORF">ACFQ33_06480</name>
</gene>
<reference evidence="3" key="1">
    <citation type="journal article" date="2019" name="Int. J. Syst. Evol. Microbiol.">
        <title>The Global Catalogue of Microorganisms (GCM) 10K type strain sequencing project: providing services to taxonomists for standard genome sequencing and annotation.</title>
        <authorList>
            <consortium name="The Broad Institute Genomics Platform"/>
            <consortium name="The Broad Institute Genome Sequencing Center for Infectious Disease"/>
            <person name="Wu L."/>
            <person name="Ma J."/>
        </authorList>
    </citation>
    <scope>NUCLEOTIDE SEQUENCE [LARGE SCALE GENOMIC DNA]</scope>
    <source>
        <strain evidence="3">CCUG 55609</strain>
    </source>
</reference>
<protein>
    <submittedName>
        <fullName evidence="2">DUF4260 domain-containing protein</fullName>
    </submittedName>
</protein>
<evidence type="ECO:0000256" key="1">
    <source>
        <dbReference type="SAM" id="Phobius"/>
    </source>
</evidence>
<feature type="transmembrane region" description="Helical" evidence="1">
    <location>
        <begin position="31"/>
        <end position="51"/>
    </location>
</feature>
<dbReference type="Pfam" id="PF14079">
    <property type="entry name" value="DUF4260"/>
    <property type="match status" value="1"/>
</dbReference>
<evidence type="ECO:0000313" key="2">
    <source>
        <dbReference type="EMBL" id="MFD1327538.1"/>
    </source>
</evidence>
<dbReference type="Proteomes" id="UP001597173">
    <property type="component" value="Unassembled WGS sequence"/>
</dbReference>
<dbReference type="InterPro" id="IPR025356">
    <property type="entry name" value="DUF4260"/>
</dbReference>
<sequence length="123" mass="13487">MVRAVLWQRVEGGIILAVSLAFLWQMNDTVPWWGAVLIFFAPDLSFFGYLLGPRVGAFCYNAVHIYAFGAALLAIGLMMPVPLLAVLGTLWLAHSGFDRMLGYGLKSPEGFVFTHLGRIGKPS</sequence>
<evidence type="ECO:0000313" key="3">
    <source>
        <dbReference type="Proteomes" id="UP001597173"/>
    </source>
</evidence>
<comment type="caution">
    <text evidence="2">The sequence shown here is derived from an EMBL/GenBank/DDBJ whole genome shotgun (WGS) entry which is preliminary data.</text>
</comment>
<keyword evidence="1" id="KW-0812">Transmembrane</keyword>